<reference evidence="2" key="2">
    <citation type="submission" date="2020-09" db="EMBL/GenBank/DDBJ databases">
        <authorList>
            <person name="Sun Q."/>
            <person name="Zhou Y."/>
        </authorList>
    </citation>
    <scope>NUCLEOTIDE SEQUENCE</scope>
    <source>
        <strain evidence="2">CGMCC 4.7308</strain>
    </source>
</reference>
<dbReference type="InterPro" id="IPR006059">
    <property type="entry name" value="SBP"/>
</dbReference>
<dbReference type="Gene3D" id="3.40.190.10">
    <property type="entry name" value="Periplasmic binding protein-like II"/>
    <property type="match status" value="1"/>
</dbReference>
<dbReference type="InterPro" id="IPR006311">
    <property type="entry name" value="TAT_signal"/>
</dbReference>
<proteinExistence type="predicted"/>
<feature type="compositionally biased region" description="Low complexity" evidence="1">
    <location>
        <begin position="51"/>
        <end position="80"/>
    </location>
</feature>
<reference evidence="2" key="1">
    <citation type="journal article" date="2014" name="Int. J. Syst. Evol. Microbiol.">
        <title>Complete genome sequence of Corynebacterium casei LMG S-19264T (=DSM 44701T), isolated from a smear-ripened cheese.</title>
        <authorList>
            <consortium name="US DOE Joint Genome Institute (JGI-PGF)"/>
            <person name="Walter F."/>
            <person name="Albersmeier A."/>
            <person name="Kalinowski J."/>
            <person name="Ruckert C."/>
        </authorList>
    </citation>
    <scope>NUCLEOTIDE SEQUENCE</scope>
    <source>
        <strain evidence="2">CGMCC 4.7308</strain>
    </source>
</reference>
<evidence type="ECO:0008006" key="4">
    <source>
        <dbReference type="Google" id="ProtNLM"/>
    </source>
</evidence>
<dbReference type="PANTHER" id="PTHR43649">
    <property type="entry name" value="ARABINOSE-BINDING PROTEIN-RELATED"/>
    <property type="match status" value="1"/>
</dbReference>
<dbReference type="Pfam" id="PF01547">
    <property type="entry name" value="SBP_bac_1"/>
    <property type="match status" value="1"/>
</dbReference>
<sequence>MRNTGVGQGNPTEPSGVGRRTFLRGVAGLGAAGLAGGLLSACGSDSGGGSSSSASSSSGSSSSSAAAGGSTGSASSSSSSTGGGGGGGGTLTVMLASWVDPGFLNDVFQNSAAKKIGAKLKVVTVDDGTYPAQAAAAQKSGNPPDVIFWTAQGITGLQGAGVKLLALDDYIKTEDKSAFYEQDYAANTIDGKVYGLGFRCNCRGIVYHADYAKAAGLTTPATWTFDEFGQWAAKLNTDGHVGFGFEAKSGDGRSSSNFLPLIWSTGAPMVTGGPGTWKIGPSQEQFQQVMQFYYDTVNTWHCSPKAVGTWGYPETDGNFSKGSLASYSAGPFVVPNSQKYPNTLKNLAVAPVPHATKQTTFWEEHALFIHADSKQQDLAWQFIEAMRSEETQKLIVGRTGDAQLAVRKSANAAITDPFLKSFGTLLDDAQVPEPVAIAPIMNNAVLPAIQQVTLNGTSAADAAKSLITNMQAQLDLINKNG</sequence>
<dbReference type="RefSeq" id="WP_188941287.1">
    <property type="nucleotide sequence ID" value="NZ_BMNA01000003.1"/>
</dbReference>
<dbReference type="EMBL" id="BMNA01000003">
    <property type="protein sequence ID" value="GGL99478.1"/>
    <property type="molecule type" value="Genomic_DNA"/>
</dbReference>
<accession>A0A917WEB6</accession>
<dbReference type="AlphaFoldDB" id="A0A917WEB6"/>
<dbReference type="SUPFAM" id="SSF53850">
    <property type="entry name" value="Periplasmic binding protein-like II"/>
    <property type="match status" value="1"/>
</dbReference>
<protein>
    <recommendedName>
        <fullName evidence="4">Extracellular solute-binding protein</fullName>
    </recommendedName>
</protein>
<comment type="caution">
    <text evidence="2">The sequence shown here is derived from an EMBL/GenBank/DDBJ whole genome shotgun (WGS) entry which is preliminary data.</text>
</comment>
<evidence type="ECO:0000256" key="1">
    <source>
        <dbReference type="SAM" id="MobiDB-lite"/>
    </source>
</evidence>
<organism evidence="2 3">
    <name type="scientific">Nakamurella endophytica</name>
    <dbReference type="NCBI Taxonomy" id="1748367"/>
    <lineage>
        <taxon>Bacteria</taxon>
        <taxon>Bacillati</taxon>
        <taxon>Actinomycetota</taxon>
        <taxon>Actinomycetes</taxon>
        <taxon>Nakamurellales</taxon>
        <taxon>Nakamurellaceae</taxon>
        <taxon>Nakamurella</taxon>
    </lineage>
</organism>
<dbReference type="InterPro" id="IPR050490">
    <property type="entry name" value="Bact_solute-bd_prot1"/>
</dbReference>
<evidence type="ECO:0000313" key="3">
    <source>
        <dbReference type="Proteomes" id="UP000655208"/>
    </source>
</evidence>
<dbReference type="PANTHER" id="PTHR43649:SF30">
    <property type="entry name" value="ABC TRANSPORTER SUBSTRATE-BINDING PROTEIN"/>
    <property type="match status" value="1"/>
</dbReference>
<gene>
    <name evidence="2" type="ORF">GCM10011594_19310</name>
</gene>
<evidence type="ECO:0000313" key="2">
    <source>
        <dbReference type="EMBL" id="GGL99478.1"/>
    </source>
</evidence>
<dbReference type="Proteomes" id="UP000655208">
    <property type="component" value="Unassembled WGS sequence"/>
</dbReference>
<name>A0A917WEB6_9ACTN</name>
<feature type="region of interest" description="Disordered" evidence="1">
    <location>
        <begin position="43"/>
        <end position="86"/>
    </location>
</feature>
<keyword evidence="3" id="KW-1185">Reference proteome</keyword>
<dbReference type="PROSITE" id="PS51318">
    <property type="entry name" value="TAT"/>
    <property type="match status" value="1"/>
</dbReference>